<dbReference type="AlphaFoldDB" id="A0A645ARD9"/>
<sequence length="107" mass="11970">MTNVLFQSNNQRLTGTGHNDLAGIEAYHVKDDGDRICRVAVNGKFTIDITNGYHCRSGGGFQCYANTRNTHLLYVFDFTVNNGLRLGLYGKQAYGKEESQTPNLFDM</sequence>
<reference evidence="1" key="1">
    <citation type="submission" date="2019-08" db="EMBL/GenBank/DDBJ databases">
        <authorList>
            <person name="Kucharzyk K."/>
            <person name="Murdoch R.W."/>
            <person name="Higgins S."/>
            <person name="Loffler F."/>
        </authorList>
    </citation>
    <scope>NUCLEOTIDE SEQUENCE</scope>
</reference>
<protein>
    <submittedName>
        <fullName evidence="1">Uncharacterized protein</fullName>
    </submittedName>
</protein>
<name>A0A645ARD9_9ZZZZ</name>
<evidence type="ECO:0000313" key="1">
    <source>
        <dbReference type="EMBL" id="MPM55832.1"/>
    </source>
</evidence>
<accession>A0A645ARD9</accession>
<organism evidence="1">
    <name type="scientific">bioreactor metagenome</name>
    <dbReference type="NCBI Taxonomy" id="1076179"/>
    <lineage>
        <taxon>unclassified sequences</taxon>
        <taxon>metagenomes</taxon>
        <taxon>ecological metagenomes</taxon>
    </lineage>
</organism>
<dbReference type="EMBL" id="VSSQ01015458">
    <property type="protein sequence ID" value="MPM55832.1"/>
    <property type="molecule type" value="Genomic_DNA"/>
</dbReference>
<comment type="caution">
    <text evidence="1">The sequence shown here is derived from an EMBL/GenBank/DDBJ whole genome shotgun (WGS) entry which is preliminary data.</text>
</comment>
<gene>
    <name evidence="1" type="ORF">SDC9_102629</name>
</gene>
<proteinExistence type="predicted"/>